<feature type="region of interest" description="Disordered" evidence="1">
    <location>
        <begin position="1"/>
        <end position="206"/>
    </location>
</feature>
<organism evidence="2">
    <name type="scientific">Solanum lycopersicum</name>
    <name type="common">Tomato</name>
    <name type="synonym">Lycopersicon esculentum</name>
    <dbReference type="NCBI Taxonomy" id="4081"/>
    <lineage>
        <taxon>Eukaryota</taxon>
        <taxon>Viridiplantae</taxon>
        <taxon>Streptophyta</taxon>
        <taxon>Embryophyta</taxon>
        <taxon>Tracheophyta</taxon>
        <taxon>Spermatophyta</taxon>
        <taxon>Magnoliopsida</taxon>
        <taxon>eudicotyledons</taxon>
        <taxon>Gunneridae</taxon>
        <taxon>Pentapetalae</taxon>
        <taxon>asterids</taxon>
        <taxon>lamiids</taxon>
        <taxon>Solanales</taxon>
        <taxon>Solanaceae</taxon>
        <taxon>Solanoideae</taxon>
        <taxon>Solaneae</taxon>
        <taxon>Solanum</taxon>
        <taxon>Solanum subgen. Lycopersicon</taxon>
    </lineage>
</organism>
<keyword evidence="3" id="KW-1185">Reference proteome</keyword>
<dbReference type="Proteomes" id="UP000004994">
    <property type="component" value="Chromosome 12"/>
</dbReference>
<evidence type="ECO:0000256" key="1">
    <source>
        <dbReference type="SAM" id="MobiDB-lite"/>
    </source>
</evidence>
<dbReference type="InParanoid" id="A0A3Q7J1V9"/>
<dbReference type="PANTHER" id="PTHR33052">
    <property type="entry name" value="DUF4228 DOMAIN PROTEIN-RELATED"/>
    <property type="match status" value="1"/>
</dbReference>
<dbReference type="AlphaFoldDB" id="A0A3Q7J1V9"/>
<evidence type="ECO:0000313" key="2">
    <source>
        <dbReference type="EnsemblPlants" id="Solyc12g006190.1.1.1"/>
    </source>
</evidence>
<protein>
    <submittedName>
        <fullName evidence="2">Uncharacterized protein</fullName>
    </submittedName>
</protein>
<dbReference type="OMA" id="EYYYMAT"/>
<feature type="compositionally biased region" description="Polar residues" evidence="1">
    <location>
        <begin position="54"/>
        <end position="65"/>
    </location>
</feature>
<reference evidence="2" key="1">
    <citation type="journal article" date="2012" name="Nature">
        <title>The tomato genome sequence provides insights into fleshy fruit evolution.</title>
        <authorList>
            <consortium name="Tomato Genome Consortium"/>
        </authorList>
    </citation>
    <scope>NUCLEOTIDE SEQUENCE [LARGE SCALE GENOMIC DNA]</scope>
    <source>
        <strain evidence="2">cv. Heinz 1706</strain>
    </source>
</reference>
<reference evidence="2" key="2">
    <citation type="submission" date="2019-01" db="UniProtKB">
        <authorList>
            <consortium name="EnsemblPlants"/>
        </authorList>
    </citation>
    <scope>IDENTIFICATION</scope>
    <source>
        <strain evidence="2">cv. Heinz 1706</strain>
    </source>
</reference>
<accession>A0A3Q7J1V9</accession>
<name>A0A3Q7J1V9_SOLLC</name>
<proteinExistence type="predicted"/>
<evidence type="ECO:0000313" key="3">
    <source>
        <dbReference type="Proteomes" id="UP000004994"/>
    </source>
</evidence>
<dbReference type="Gramene" id="Solyc12g006190.1.1">
    <property type="protein sequence ID" value="Solyc12g006190.1.1.1"/>
    <property type="gene ID" value="Solyc12g006190.1"/>
</dbReference>
<dbReference type="STRING" id="4081.A0A3Q7J1V9"/>
<dbReference type="EnsemblPlants" id="Solyc12g006190.1.1">
    <property type="protein sequence ID" value="Solyc12g006190.1.1.1"/>
    <property type="gene ID" value="Solyc12g006190.1"/>
</dbReference>
<sequence length="405" mass="44987">MLNKLFSGKKRTSAAEGRTNHSPGRHGRPKYASFCMPERLDNPPLGRVGPPKSISFSMPEQSNNPPLGRHRPVKLTSFSMPERSENPPLGSHCPPESASFSVPGRLNNPPLDLHGPREPASVPVRLDNSTLGRHGPPKSASFSVPGRLNNPLLDRHGPREPAFVPGQSDNSTLGRHGPPKSASFSVPVRLNNPPLDRHSPIEPTPVPGWLDNSTLRRHGHPKSASFSMLGRSEIRSSSSSALKIIHVGGVAEYYYMATPASRILNNYPSFILAKPEVFRKPWDSVVHKDEILIPGQKYYVIPKCTLKKLRRRIKKNNHSFISQSSQDSTKSQHIISIIKTKTSSDKNNARNRRVRFFGIDCNQDSSCSVSLEMINKENEEEHCGKIKANRNVSTWKPTLAMINEK</sequence>
<dbReference type="Pfam" id="PF14009">
    <property type="entry name" value="PADRE"/>
    <property type="match status" value="1"/>
</dbReference>
<dbReference type="InterPro" id="IPR025322">
    <property type="entry name" value="PADRE_dom"/>
</dbReference>
<dbReference type="PaxDb" id="4081-Solyc12g006190.1.1"/>